<evidence type="ECO:0000256" key="1">
    <source>
        <dbReference type="ARBA" id="ARBA00007734"/>
    </source>
</evidence>
<keyword evidence="7" id="KW-1185">Reference proteome</keyword>
<dbReference type="PANTHER" id="PTHR37423">
    <property type="entry name" value="SOLUBLE LYTIC MUREIN TRANSGLYCOSYLASE-RELATED"/>
    <property type="match status" value="1"/>
</dbReference>
<comment type="similarity">
    <text evidence="2">Belongs to the virb1 family.</text>
</comment>
<protein>
    <recommendedName>
        <fullName evidence="5">Transglycosylase SLT domain-containing protein</fullName>
    </recommendedName>
</protein>
<dbReference type="Gene3D" id="1.25.20.10">
    <property type="entry name" value="Bacterial muramidases"/>
    <property type="match status" value="1"/>
</dbReference>
<accession>A0A219B705</accession>
<dbReference type="InterPro" id="IPR008939">
    <property type="entry name" value="Lytic_TGlycosylase_superhlx_U"/>
</dbReference>
<organism evidence="6 7">
    <name type="scientific">Pacificimonas flava</name>
    <dbReference type="NCBI Taxonomy" id="1234595"/>
    <lineage>
        <taxon>Bacteria</taxon>
        <taxon>Pseudomonadati</taxon>
        <taxon>Pseudomonadota</taxon>
        <taxon>Alphaproteobacteria</taxon>
        <taxon>Sphingomonadales</taxon>
        <taxon>Sphingosinicellaceae</taxon>
        <taxon>Pacificimonas</taxon>
    </lineage>
</organism>
<name>A0A219B705_9SPHN</name>
<gene>
    <name evidence="6" type="ORF">B5C34_12355</name>
</gene>
<dbReference type="AlphaFoldDB" id="A0A219B705"/>
<feature type="region of interest" description="Disordered" evidence="4">
    <location>
        <begin position="1"/>
        <end position="29"/>
    </location>
</feature>
<dbReference type="Gene3D" id="1.10.530.10">
    <property type="match status" value="1"/>
</dbReference>
<comment type="similarity">
    <text evidence="1">Belongs to the transglycosylase Slt family.</text>
</comment>
<proteinExistence type="inferred from homology"/>
<evidence type="ECO:0000256" key="4">
    <source>
        <dbReference type="SAM" id="MobiDB-lite"/>
    </source>
</evidence>
<dbReference type="PANTHER" id="PTHR37423:SF2">
    <property type="entry name" value="MEMBRANE-BOUND LYTIC MUREIN TRANSGLYCOSYLASE C"/>
    <property type="match status" value="1"/>
</dbReference>
<evidence type="ECO:0000259" key="5">
    <source>
        <dbReference type="Pfam" id="PF01464"/>
    </source>
</evidence>
<feature type="region of interest" description="Disordered" evidence="4">
    <location>
        <begin position="49"/>
        <end position="80"/>
    </location>
</feature>
<dbReference type="Pfam" id="PF01464">
    <property type="entry name" value="SLT"/>
    <property type="match status" value="1"/>
</dbReference>
<keyword evidence="3" id="KW-0732">Signal</keyword>
<dbReference type="OrthoDB" id="9815002at2"/>
<reference evidence="7" key="1">
    <citation type="submission" date="2017-05" db="EMBL/GenBank/DDBJ databases">
        <authorList>
            <person name="Lin X."/>
        </authorList>
    </citation>
    <scope>NUCLEOTIDE SEQUENCE [LARGE SCALE GENOMIC DNA]</scope>
    <source>
        <strain evidence="7">JLT2012</strain>
    </source>
</reference>
<dbReference type="SUPFAM" id="SSF48435">
    <property type="entry name" value="Bacterial muramidases"/>
    <property type="match status" value="1"/>
</dbReference>
<dbReference type="RefSeq" id="WP_088712871.1">
    <property type="nucleotide sequence ID" value="NZ_NFZT01000001.1"/>
</dbReference>
<dbReference type="InterPro" id="IPR008258">
    <property type="entry name" value="Transglycosylase_SLT_dom_1"/>
</dbReference>
<dbReference type="EMBL" id="NFZT01000001">
    <property type="protein sequence ID" value="OWV34172.1"/>
    <property type="molecule type" value="Genomic_DNA"/>
</dbReference>
<evidence type="ECO:0000313" key="6">
    <source>
        <dbReference type="EMBL" id="OWV34172.1"/>
    </source>
</evidence>
<dbReference type="SUPFAM" id="SSF53955">
    <property type="entry name" value="Lysozyme-like"/>
    <property type="match status" value="1"/>
</dbReference>
<sequence>MKPGSHLSSPKTKQKTPPRSQRASRKSLSSGAALGALIVSVPVAAMLLTDPRPNTPPAPQPETVAEDSPPQITESVPAPTPRVPTAFILTEWERLLNPQADVRLEELTNFLSTYPEFPRLAELKARGAALALESPPSQAVAFFDVSEPLSAEAKLVNARALMAVGRREDGRALLIDAWRSSGLDQESQAEVLADFGEVFAAEDHAERANLLLWAQKRSAAEALLSILDPADRALAESRLALQRGSERGGDTDRARALIEQVPGSLRRHPGLIYDQYVFARSTGNFAYARELLADTRIAPGSAGDADKWMQAHLQAAEAALNDRQPDLAYRIAAHHGGLSFAEPLIENSADERDTFTSLEWLAGWIALHDLDRPADALQHFRNFKDAAKFAPTRARGLYWAGRSAEAAGNAAARGYYTDAARYPLTFYGQLAHERAGLTYGIASDDLPAVSDELRSRFYADPRVEAVQIYGNQGNEGMQRVFLQQLAETADRTTLRLVSELANRTGNERVAVRSTRGSDTTGPSEIVAISYPRLETNAATEQQWIYVHGIARQESQFESDAVSHAGARGLLQLMPATAQEQARREGIGYRYSGLTGDPDYNVRLGAAYFDDMIDYWDGSVVLAVASYNAGPGNVRRWVREHGDPRDPGTDVLKWIEEIPFYETKTYVRNVLSNFVVYEQLAPEYRRAGPETERLTWYLSRGTRG</sequence>
<evidence type="ECO:0000313" key="7">
    <source>
        <dbReference type="Proteomes" id="UP000198462"/>
    </source>
</evidence>
<comment type="caution">
    <text evidence="6">The sequence shown here is derived from an EMBL/GenBank/DDBJ whole genome shotgun (WGS) entry which is preliminary data.</text>
</comment>
<dbReference type="GO" id="GO:0004553">
    <property type="term" value="F:hydrolase activity, hydrolyzing O-glycosyl compounds"/>
    <property type="evidence" value="ECO:0007669"/>
    <property type="project" value="InterPro"/>
</dbReference>
<feature type="domain" description="Transglycosylase SLT" evidence="5">
    <location>
        <begin position="542"/>
        <end position="642"/>
    </location>
</feature>
<dbReference type="InterPro" id="IPR023346">
    <property type="entry name" value="Lysozyme-like_dom_sf"/>
</dbReference>
<dbReference type="Proteomes" id="UP000198462">
    <property type="component" value="Unassembled WGS sequence"/>
</dbReference>
<dbReference type="CDD" id="cd13401">
    <property type="entry name" value="Slt70-like"/>
    <property type="match status" value="1"/>
</dbReference>
<dbReference type="GO" id="GO:0042597">
    <property type="term" value="C:periplasmic space"/>
    <property type="evidence" value="ECO:0007669"/>
    <property type="project" value="InterPro"/>
</dbReference>
<evidence type="ECO:0000256" key="3">
    <source>
        <dbReference type="ARBA" id="ARBA00022729"/>
    </source>
</evidence>
<evidence type="ECO:0000256" key="2">
    <source>
        <dbReference type="ARBA" id="ARBA00009387"/>
    </source>
</evidence>